<dbReference type="EMBL" id="WIXK01000001">
    <property type="protein sequence ID" value="MQY41167.1"/>
    <property type="molecule type" value="Genomic_DNA"/>
</dbReference>
<evidence type="ECO:0000313" key="1">
    <source>
        <dbReference type="EMBL" id="MQY41167.1"/>
    </source>
</evidence>
<dbReference type="PANTHER" id="PTHR36978:SF4">
    <property type="entry name" value="P-LOOP CONTAINING NUCLEOSIDE TRIPHOSPHATE HYDROLASE PROTEIN"/>
    <property type="match status" value="1"/>
</dbReference>
<dbReference type="Pfam" id="PF17784">
    <property type="entry name" value="Sulfotransfer_4"/>
    <property type="match status" value="1"/>
</dbReference>
<comment type="caution">
    <text evidence="1">The sequence shown here is derived from an EMBL/GenBank/DDBJ whole genome shotgun (WGS) entry which is preliminary data.</text>
</comment>
<protein>
    <submittedName>
        <fullName evidence="1">Sulfotransferase family protein</fullName>
    </submittedName>
</protein>
<proteinExistence type="predicted"/>
<organism evidence="1 2">
    <name type="scientific">Tritonibacter aquimaris</name>
    <dbReference type="NCBI Taxonomy" id="2663379"/>
    <lineage>
        <taxon>Bacteria</taxon>
        <taxon>Pseudomonadati</taxon>
        <taxon>Pseudomonadota</taxon>
        <taxon>Alphaproteobacteria</taxon>
        <taxon>Rhodobacterales</taxon>
        <taxon>Paracoccaceae</taxon>
        <taxon>Tritonibacter</taxon>
    </lineage>
</organism>
<dbReference type="RefSeq" id="WP_153544120.1">
    <property type="nucleotide sequence ID" value="NZ_WIXK01000001.1"/>
</dbReference>
<dbReference type="SUPFAM" id="SSF52540">
    <property type="entry name" value="P-loop containing nucleoside triphosphate hydrolases"/>
    <property type="match status" value="1"/>
</dbReference>
<keyword evidence="1" id="KW-0808">Transferase</keyword>
<dbReference type="InterPro" id="IPR027417">
    <property type="entry name" value="P-loop_NTPase"/>
</dbReference>
<gene>
    <name evidence="1" type="ORF">GG681_00790</name>
</gene>
<evidence type="ECO:0000313" key="2">
    <source>
        <dbReference type="Proteomes" id="UP000436694"/>
    </source>
</evidence>
<dbReference type="AlphaFoldDB" id="A0A844AP75"/>
<accession>A0A844AP75</accession>
<keyword evidence="2" id="KW-1185">Reference proteome</keyword>
<reference evidence="1 2" key="1">
    <citation type="submission" date="2019-10" db="EMBL/GenBank/DDBJ databases">
        <title>Epibacterium sp. nov., isolated from seawater.</title>
        <authorList>
            <person name="Zhang X."/>
            <person name="Li N."/>
        </authorList>
    </citation>
    <scope>NUCLEOTIDE SEQUENCE [LARGE SCALE GENOMIC DNA]</scope>
    <source>
        <strain evidence="1 2">SM1969</strain>
    </source>
</reference>
<dbReference type="Gene3D" id="3.40.50.300">
    <property type="entry name" value="P-loop containing nucleotide triphosphate hydrolases"/>
    <property type="match status" value="1"/>
</dbReference>
<dbReference type="Proteomes" id="UP000436694">
    <property type="component" value="Unassembled WGS sequence"/>
</dbReference>
<dbReference type="GO" id="GO:0016740">
    <property type="term" value="F:transferase activity"/>
    <property type="evidence" value="ECO:0007669"/>
    <property type="project" value="UniProtKB-KW"/>
</dbReference>
<name>A0A844AP75_9RHOB</name>
<dbReference type="InterPro" id="IPR040632">
    <property type="entry name" value="Sulfotransfer_4"/>
</dbReference>
<sequence length="207" mass="23548">MTLEVVNLGLPKSGTTTLARALQEAGYKVADHRLKDKEEDRPGKRRIFVANLLYRGLYEHDDPMALLQDYSAISEMSFIHGNHSVWPQCDFMLLRALKARYPALKFIATRRDAAAHSASIMRWNNLGTTRLPNNPVPGLPVGYGKTTGEQIRWINSHHDALRHWFRDDPDFLEIDVADDDAQSRVATFLGRDLPWWGKANVNRKAQA</sequence>
<dbReference type="PANTHER" id="PTHR36978">
    <property type="entry name" value="P-LOOP CONTAINING NUCLEOTIDE TRIPHOSPHATE HYDROLASE"/>
    <property type="match status" value="1"/>
</dbReference>